<feature type="transmembrane region" description="Helical" evidence="5">
    <location>
        <begin position="43"/>
        <end position="62"/>
    </location>
</feature>
<gene>
    <name evidence="6" type="ORF">ACFSKX_05185</name>
</gene>
<feature type="transmembrane region" description="Helical" evidence="5">
    <location>
        <begin position="69"/>
        <end position="88"/>
    </location>
</feature>
<evidence type="ECO:0000256" key="2">
    <source>
        <dbReference type="ARBA" id="ARBA00022692"/>
    </source>
</evidence>
<name>A0ABW5ECX4_9GAMM</name>
<reference evidence="7" key="1">
    <citation type="journal article" date="2019" name="Int. J. Syst. Evol. Microbiol.">
        <title>The Global Catalogue of Microorganisms (GCM) 10K type strain sequencing project: providing services to taxonomists for standard genome sequencing and annotation.</title>
        <authorList>
            <consortium name="The Broad Institute Genomics Platform"/>
            <consortium name="The Broad Institute Genome Sequencing Center for Infectious Disease"/>
            <person name="Wu L."/>
            <person name="Ma J."/>
        </authorList>
    </citation>
    <scope>NUCLEOTIDE SEQUENCE [LARGE SCALE GENOMIC DNA]</scope>
    <source>
        <strain evidence="7">KCTC 12848</strain>
    </source>
</reference>
<organism evidence="6 7">
    <name type="scientific">Microbulbifer halophilus</name>
    <dbReference type="NCBI Taxonomy" id="453963"/>
    <lineage>
        <taxon>Bacteria</taxon>
        <taxon>Pseudomonadati</taxon>
        <taxon>Pseudomonadota</taxon>
        <taxon>Gammaproteobacteria</taxon>
        <taxon>Cellvibrionales</taxon>
        <taxon>Microbulbiferaceae</taxon>
        <taxon>Microbulbifer</taxon>
    </lineage>
</organism>
<evidence type="ECO:0000313" key="7">
    <source>
        <dbReference type="Proteomes" id="UP001597425"/>
    </source>
</evidence>
<dbReference type="InterPro" id="IPR023380">
    <property type="entry name" value="DsbB-like_sf"/>
</dbReference>
<feature type="transmembrane region" description="Helical" evidence="5">
    <location>
        <begin position="149"/>
        <end position="167"/>
    </location>
</feature>
<dbReference type="Pfam" id="PF02600">
    <property type="entry name" value="DsbB"/>
    <property type="match status" value="1"/>
</dbReference>
<proteinExistence type="predicted"/>
<accession>A0ABW5ECX4</accession>
<dbReference type="Gene3D" id="1.20.1550.10">
    <property type="entry name" value="DsbB-like"/>
    <property type="match status" value="1"/>
</dbReference>
<evidence type="ECO:0000313" key="6">
    <source>
        <dbReference type="EMBL" id="MFD2309805.1"/>
    </source>
</evidence>
<keyword evidence="4 5" id="KW-0472">Membrane</keyword>
<keyword evidence="3 5" id="KW-1133">Transmembrane helix</keyword>
<dbReference type="InterPro" id="IPR003752">
    <property type="entry name" value="DiS_bond_form_DsbB/BdbC"/>
</dbReference>
<keyword evidence="2 5" id="KW-0812">Transmembrane</keyword>
<dbReference type="Proteomes" id="UP001597425">
    <property type="component" value="Unassembled WGS sequence"/>
</dbReference>
<dbReference type="SUPFAM" id="SSF158442">
    <property type="entry name" value="DsbB-like"/>
    <property type="match status" value="1"/>
</dbReference>
<comment type="caution">
    <text evidence="6">The sequence shown here is derived from an EMBL/GenBank/DDBJ whole genome shotgun (WGS) entry which is preliminary data.</text>
</comment>
<feature type="transmembrane region" description="Helical" evidence="5">
    <location>
        <begin position="108"/>
        <end position="128"/>
    </location>
</feature>
<protein>
    <submittedName>
        <fullName evidence="6">Disulfide bond formation protein B</fullName>
    </submittedName>
</protein>
<evidence type="ECO:0000256" key="3">
    <source>
        <dbReference type="ARBA" id="ARBA00022989"/>
    </source>
</evidence>
<sequence length="186" mass="19721">MKLSLGRTAPCVNSLALLGVSGILWFAFGWQLVLQELPCPLCLLQRAGFAMVGIGLLLNVCFGSRPLHYGIVVISALAGMVSAVRQVLLHIAPGDPGFGSPFLGLHFYTWAAVAFFALLVWSGLMLMFDDMASGPESGGRRRPGWLGKLAIAAFLSILLINAASTALECGFGPCPDNPTGYQWLPG</sequence>
<evidence type="ECO:0000256" key="5">
    <source>
        <dbReference type="SAM" id="Phobius"/>
    </source>
</evidence>
<evidence type="ECO:0000256" key="4">
    <source>
        <dbReference type="ARBA" id="ARBA00023136"/>
    </source>
</evidence>
<dbReference type="RefSeq" id="WP_265720461.1">
    <property type="nucleotide sequence ID" value="NZ_JAPIVK010000003.1"/>
</dbReference>
<keyword evidence="7" id="KW-1185">Reference proteome</keyword>
<dbReference type="EMBL" id="JBHUJD010000005">
    <property type="protein sequence ID" value="MFD2309805.1"/>
    <property type="molecule type" value="Genomic_DNA"/>
</dbReference>
<feature type="transmembrane region" description="Helical" evidence="5">
    <location>
        <begin position="12"/>
        <end position="31"/>
    </location>
</feature>
<evidence type="ECO:0000256" key="1">
    <source>
        <dbReference type="ARBA" id="ARBA00004141"/>
    </source>
</evidence>
<comment type="subcellular location">
    <subcellularLocation>
        <location evidence="1">Membrane</location>
        <topology evidence="1">Multi-pass membrane protein</topology>
    </subcellularLocation>
</comment>